<evidence type="ECO:0000313" key="12">
    <source>
        <dbReference type="Proteomes" id="UP000694540"/>
    </source>
</evidence>
<comment type="subcellular location">
    <subcellularLocation>
        <location evidence="1 9">Secreted</location>
    </subcellularLocation>
</comment>
<reference evidence="11" key="2">
    <citation type="submission" date="2025-09" db="UniProtKB">
        <authorList>
            <consortium name="Ensembl"/>
        </authorList>
    </citation>
    <scope>IDENTIFICATION</scope>
</reference>
<dbReference type="GO" id="GO:0045087">
    <property type="term" value="P:innate immune response"/>
    <property type="evidence" value="ECO:0007669"/>
    <property type="project" value="InterPro"/>
</dbReference>
<evidence type="ECO:0000256" key="2">
    <source>
        <dbReference type="ARBA" id="ARBA00007371"/>
    </source>
</evidence>
<protein>
    <recommendedName>
        <fullName evidence="9">Beta-defensin</fullName>
    </recommendedName>
</protein>
<keyword evidence="7 9" id="KW-0044">Antibiotic</keyword>
<keyword evidence="5 9" id="KW-0732">Signal</keyword>
<accession>A0A8C3WDP4</accession>
<evidence type="ECO:0000313" key="11">
    <source>
        <dbReference type="Ensembl" id="ENSCWAP00000014682.1"/>
    </source>
</evidence>
<dbReference type="InterPro" id="IPR050544">
    <property type="entry name" value="Beta-defensin"/>
</dbReference>
<keyword evidence="6 9" id="KW-0211">Defensin</keyword>
<evidence type="ECO:0000256" key="9">
    <source>
        <dbReference type="RuleBase" id="RU231113"/>
    </source>
</evidence>
<feature type="chain" id="PRO_5034464402" description="Beta-defensin" evidence="9">
    <location>
        <begin position="21"/>
        <end position="148"/>
    </location>
</feature>
<sequence length="148" mass="16982">MNLLMMTFVICGLLTLVTKAGWSVERCWRYDIGHCRRRCLRLERYKFLCMNKLSCCIPLSSDDPYTQWPLTPEDLTLGMKTQDVGPVSPESDLNDQITITITTDQKSTVTEQDIVETAISFQVSTPFPENIEDMKLSDEPKTLDPHKF</sequence>
<evidence type="ECO:0000256" key="7">
    <source>
        <dbReference type="ARBA" id="ARBA00023022"/>
    </source>
</evidence>
<dbReference type="Pfam" id="PF13841">
    <property type="entry name" value="Defensin_beta_2"/>
    <property type="match status" value="1"/>
</dbReference>
<reference evidence="11" key="1">
    <citation type="submission" date="2025-08" db="UniProtKB">
        <authorList>
            <consortium name="Ensembl"/>
        </authorList>
    </citation>
    <scope>IDENTIFICATION</scope>
</reference>
<name>A0A8C3WDP4_9CETA</name>
<dbReference type="PANTHER" id="PTHR15001:SF12">
    <property type="entry name" value="BETA-DEFENSIN 125"/>
    <property type="match status" value="1"/>
</dbReference>
<comment type="similarity">
    <text evidence="2 9">Belongs to the beta-defensin family.</text>
</comment>
<evidence type="ECO:0000256" key="8">
    <source>
        <dbReference type="ARBA" id="ARBA00023157"/>
    </source>
</evidence>
<evidence type="ECO:0000256" key="6">
    <source>
        <dbReference type="ARBA" id="ARBA00022940"/>
    </source>
</evidence>
<keyword evidence="4 9" id="KW-0929">Antimicrobial</keyword>
<dbReference type="GO" id="GO:0042742">
    <property type="term" value="P:defense response to bacterium"/>
    <property type="evidence" value="ECO:0007669"/>
    <property type="project" value="UniProtKB-UniRule"/>
</dbReference>
<dbReference type="GO" id="GO:0005576">
    <property type="term" value="C:extracellular region"/>
    <property type="evidence" value="ECO:0007669"/>
    <property type="project" value="UniProtKB-SubCell"/>
</dbReference>
<keyword evidence="12" id="KW-1185">Reference proteome</keyword>
<organism evidence="11 12">
    <name type="scientific">Catagonus wagneri</name>
    <name type="common">Chacoan peccary</name>
    <dbReference type="NCBI Taxonomy" id="51154"/>
    <lineage>
        <taxon>Eukaryota</taxon>
        <taxon>Metazoa</taxon>
        <taxon>Chordata</taxon>
        <taxon>Craniata</taxon>
        <taxon>Vertebrata</taxon>
        <taxon>Euteleostomi</taxon>
        <taxon>Mammalia</taxon>
        <taxon>Eutheria</taxon>
        <taxon>Laurasiatheria</taxon>
        <taxon>Artiodactyla</taxon>
        <taxon>Suina</taxon>
        <taxon>Tayassuidae</taxon>
        <taxon>Catagonus</taxon>
    </lineage>
</organism>
<evidence type="ECO:0000256" key="5">
    <source>
        <dbReference type="ARBA" id="ARBA00022729"/>
    </source>
</evidence>
<evidence type="ECO:0000256" key="1">
    <source>
        <dbReference type="ARBA" id="ARBA00004613"/>
    </source>
</evidence>
<keyword evidence="8" id="KW-1015">Disulfide bond</keyword>
<evidence type="ECO:0000256" key="4">
    <source>
        <dbReference type="ARBA" id="ARBA00022529"/>
    </source>
</evidence>
<comment type="function">
    <text evidence="9">Has antibacterial activity.</text>
</comment>
<dbReference type="GeneTree" id="ENSGT00390000000604"/>
<keyword evidence="3 9" id="KW-0964">Secreted</keyword>
<feature type="domain" description="Beta-defensin" evidence="10">
    <location>
        <begin position="26"/>
        <end position="56"/>
    </location>
</feature>
<evidence type="ECO:0000259" key="10">
    <source>
        <dbReference type="Pfam" id="PF13841"/>
    </source>
</evidence>
<dbReference type="PANTHER" id="PTHR15001">
    <property type="entry name" value="BETA-DEFENSIN 123-RELATED"/>
    <property type="match status" value="1"/>
</dbReference>
<proteinExistence type="inferred from homology"/>
<dbReference type="AlphaFoldDB" id="A0A8C3WDP4"/>
<evidence type="ECO:0000256" key="3">
    <source>
        <dbReference type="ARBA" id="ARBA00022525"/>
    </source>
</evidence>
<dbReference type="Proteomes" id="UP000694540">
    <property type="component" value="Unplaced"/>
</dbReference>
<dbReference type="InterPro" id="IPR025933">
    <property type="entry name" value="Beta_defensin_dom"/>
</dbReference>
<feature type="signal peptide" evidence="9">
    <location>
        <begin position="1"/>
        <end position="20"/>
    </location>
</feature>
<dbReference type="Ensembl" id="ENSCWAT00000015937.1">
    <property type="protein sequence ID" value="ENSCWAP00000014682.1"/>
    <property type="gene ID" value="ENSCWAG00000011392.1"/>
</dbReference>